<accession>A0ABN6V3Z2</accession>
<dbReference type="InterPro" id="IPR036249">
    <property type="entry name" value="Thioredoxin-like_sf"/>
</dbReference>
<dbReference type="SUPFAM" id="SSF52833">
    <property type="entry name" value="Thioredoxin-like"/>
    <property type="match status" value="1"/>
</dbReference>
<dbReference type="InterPro" id="IPR047262">
    <property type="entry name" value="PRX-like1"/>
</dbReference>
<dbReference type="PROSITE" id="PS51352">
    <property type="entry name" value="THIOREDOXIN_2"/>
    <property type="match status" value="1"/>
</dbReference>
<feature type="chain" id="PRO_5047355866" evidence="1">
    <location>
        <begin position="24"/>
        <end position="200"/>
    </location>
</feature>
<dbReference type="InterPro" id="IPR000866">
    <property type="entry name" value="AhpC/TSA"/>
</dbReference>
<dbReference type="PANTHER" id="PTHR43640:SF1">
    <property type="entry name" value="THIOREDOXIN-DEPENDENT PEROXIREDOXIN"/>
    <property type="match status" value="1"/>
</dbReference>
<evidence type="ECO:0000259" key="2">
    <source>
        <dbReference type="PROSITE" id="PS51352"/>
    </source>
</evidence>
<gene>
    <name evidence="3" type="ORF">GETHOR_28410</name>
</gene>
<dbReference type="CDD" id="cd02969">
    <property type="entry name" value="PRX_like1"/>
    <property type="match status" value="1"/>
</dbReference>
<reference evidence="4" key="1">
    <citation type="journal article" date="2023" name="Int. J. Syst. Evol. Microbiol.">
        <title>Mesoterricola silvestris gen. nov., sp. nov., Mesoterricola sediminis sp. nov., Geothrix oryzae sp. nov., Geothrix edaphica sp. nov., Geothrix rubra sp. nov., and Geothrix limicola sp. nov., six novel members of Acidobacteriota isolated from soils.</title>
        <authorList>
            <person name="Itoh H."/>
            <person name="Sugisawa Y."/>
            <person name="Mise K."/>
            <person name="Xu Z."/>
            <person name="Kuniyasu M."/>
            <person name="Ushijima N."/>
            <person name="Kawano K."/>
            <person name="Kobayashi E."/>
            <person name="Shiratori Y."/>
            <person name="Masuda Y."/>
            <person name="Senoo K."/>
        </authorList>
    </citation>
    <scope>NUCLEOTIDE SEQUENCE [LARGE SCALE GENOMIC DNA]</scope>
    <source>
        <strain evidence="4">Red222</strain>
    </source>
</reference>
<feature type="signal peptide" evidence="1">
    <location>
        <begin position="1"/>
        <end position="23"/>
    </location>
</feature>
<dbReference type="Pfam" id="PF00578">
    <property type="entry name" value="AhpC-TSA"/>
    <property type="match status" value="1"/>
</dbReference>
<evidence type="ECO:0000313" key="3">
    <source>
        <dbReference type="EMBL" id="BDU70740.1"/>
    </source>
</evidence>
<dbReference type="EMBL" id="AP027079">
    <property type="protein sequence ID" value="BDU70740.1"/>
    <property type="molecule type" value="Genomic_DNA"/>
</dbReference>
<evidence type="ECO:0000256" key="1">
    <source>
        <dbReference type="SAM" id="SignalP"/>
    </source>
</evidence>
<evidence type="ECO:0000313" key="4">
    <source>
        <dbReference type="Proteomes" id="UP001242010"/>
    </source>
</evidence>
<keyword evidence="4" id="KW-1185">Reference proteome</keyword>
<keyword evidence="1" id="KW-0732">Signal</keyword>
<dbReference type="InterPro" id="IPR013766">
    <property type="entry name" value="Thioredoxin_domain"/>
</dbReference>
<organism evidence="3 4">
    <name type="scientific">Geothrix oryzae</name>
    <dbReference type="NCBI Taxonomy" id="2927975"/>
    <lineage>
        <taxon>Bacteria</taxon>
        <taxon>Pseudomonadati</taxon>
        <taxon>Acidobacteriota</taxon>
        <taxon>Holophagae</taxon>
        <taxon>Holophagales</taxon>
        <taxon>Holophagaceae</taxon>
        <taxon>Geothrix</taxon>
    </lineage>
</organism>
<protein>
    <submittedName>
        <fullName evidence="3">Thioredoxin family protein</fullName>
    </submittedName>
</protein>
<dbReference type="RefSeq" id="WP_286354439.1">
    <property type="nucleotide sequence ID" value="NZ_AP027079.1"/>
</dbReference>
<proteinExistence type="predicted"/>
<dbReference type="Gene3D" id="3.40.30.10">
    <property type="entry name" value="Glutaredoxin"/>
    <property type="match status" value="1"/>
</dbReference>
<feature type="domain" description="Thioredoxin" evidence="2">
    <location>
        <begin position="30"/>
        <end position="181"/>
    </location>
</feature>
<dbReference type="PANTHER" id="PTHR43640">
    <property type="entry name" value="OS07G0260300 PROTEIN"/>
    <property type="match status" value="1"/>
</dbReference>
<dbReference type="Proteomes" id="UP001242010">
    <property type="component" value="Chromosome"/>
</dbReference>
<sequence>MRRGLRAFLLVPALLAPPLRAQAPQATQGLKLGDPCPAFALPGTDGRTHAAEAAEPLLMVVFLSTECPYVMATQARINAYAKRYAGHVAVRAINANDVETHGRESLADMQAQAKGQGFAFPYLKDEPQAVTRAFGAVCTPDFFLFDRARKLAYRGRMDDSWRDPSKVTVRDLEAATEALLAGRPVAAEQVPSRGCSIKWK</sequence>
<name>A0ABN6V3Z2_9BACT</name>